<dbReference type="PROSITE" id="PS50106">
    <property type="entry name" value="PDZ"/>
    <property type="match status" value="1"/>
</dbReference>
<dbReference type="Pfam" id="PF04564">
    <property type="entry name" value="U-box"/>
    <property type="match status" value="1"/>
</dbReference>
<dbReference type="PANTHER" id="PTHR46573:SF1">
    <property type="entry name" value="WD REPEAT, SAM AND U-BOX DOMAIN-CONTAINING PROTEIN 1"/>
    <property type="match status" value="1"/>
</dbReference>
<dbReference type="GO" id="GO:0016567">
    <property type="term" value="P:protein ubiquitination"/>
    <property type="evidence" value="ECO:0007669"/>
    <property type="project" value="InterPro"/>
</dbReference>
<feature type="domain" description="PDZ" evidence="1">
    <location>
        <begin position="192"/>
        <end position="271"/>
    </location>
</feature>
<dbReference type="Proteomes" id="UP001153069">
    <property type="component" value="Unassembled WGS sequence"/>
</dbReference>
<dbReference type="AlphaFoldDB" id="A0A9N8EGI5"/>
<dbReference type="SUPFAM" id="SSF50156">
    <property type="entry name" value="PDZ domain-like"/>
    <property type="match status" value="1"/>
</dbReference>
<dbReference type="InterPro" id="IPR052085">
    <property type="entry name" value="WD-SAM-U-box"/>
</dbReference>
<dbReference type="PANTHER" id="PTHR46573">
    <property type="entry name" value="WD REPEAT, SAM AND U-BOX DOMAIN-CONTAINING PROTEIN 1"/>
    <property type="match status" value="1"/>
</dbReference>
<dbReference type="Gene3D" id="2.30.42.10">
    <property type="match status" value="1"/>
</dbReference>
<dbReference type="InterPro" id="IPR003613">
    <property type="entry name" value="Ubox_domain"/>
</dbReference>
<protein>
    <submittedName>
        <fullName evidence="3">U-box domain-containing protein</fullName>
    </submittedName>
</protein>
<name>A0A9N8EGI5_9STRA</name>
<dbReference type="SMART" id="SM00228">
    <property type="entry name" value="PDZ"/>
    <property type="match status" value="1"/>
</dbReference>
<comment type="caution">
    <text evidence="3">The sequence shown here is derived from an EMBL/GenBank/DDBJ whole genome shotgun (WGS) entry which is preliminary data.</text>
</comment>
<evidence type="ECO:0000313" key="4">
    <source>
        <dbReference type="Proteomes" id="UP001153069"/>
    </source>
</evidence>
<proteinExistence type="predicted"/>
<dbReference type="PROSITE" id="PS51698">
    <property type="entry name" value="U_BOX"/>
    <property type="match status" value="1"/>
</dbReference>
<feature type="domain" description="U-box" evidence="2">
    <location>
        <begin position="35"/>
        <end position="111"/>
    </location>
</feature>
<gene>
    <name evidence="3" type="ORF">SEMRO_1127_G244240.1</name>
</gene>
<dbReference type="EMBL" id="CAICTM010001125">
    <property type="protein sequence ID" value="CAB9520712.1"/>
    <property type="molecule type" value="Genomic_DNA"/>
</dbReference>
<dbReference type="SMART" id="SM00504">
    <property type="entry name" value="Ubox"/>
    <property type="match status" value="1"/>
</dbReference>
<dbReference type="InterPro" id="IPR013083">
    <property type="entry name" value="Znf_RING/FYVE/PHD"/>
</dbReference>
<organism evidence="3 4">
    <name type="scientific">Seminavis robusta</name>
    <dbReference type="NCBI Taxonomy" id="568900"/>
    <lineage>
        <taxon>Eukaryota</taxon>
        <taxon>Sar</taxon>
        <taxon>Stramenopiles</taxon>
        <taxon>Ochrophyta</taxon>
        <taxon>Bacillariophyta</taxon>
        <taxon>Bacillariophyceae</taxon>
        <taxon>Bacillariophycidae</taxon>
        <taxon>Naviculales</taxon>
        <taxon>Naviculaceae</taxon>
        <taxon>Seminavis</taxon>
    </lineage>
</organism>
<evidence type="ECO:0000259" key="1">
    <source>
        <dbReference type="PROSITE" id="PS50106"/>
    </source>
</evidence>
<dbReference type="Gene3D" id="3.30.40.10">
    <property type="entry name" value="Zinc/RING finger domain, C3HC4 (zinc finger)"/>
    <property type="match status" value="1"/>
</dbReference>
<accession>A0A9N8EGI5</accession>
<sequence length="365" mass="40021">MTKTSIYYPNRALKSYLQAVQQPQEDQEDGSCTKDLLDFFTCPITQELLRDPVIDHEGNTYERSAIVEWIHEHGVSPITRNPMAVQQLHDNTTLFEVLIQETLLLQQEGKVGNEELRDFLEGALSTRRTANVEGSKKAPTTKVGLRLEDGDGRALMINNIREESNEYISALLTKVRAMMIKSIREESKEYITALLTKVPGMQLGMTLSEVEDKLVVTMIKEGGLAAASALGVGMVLYSINGEPVAGKSSMEAAGMLTKAQGTLTVVAIADKAPEGESNQYSNAAVAAGCRPLPRRLLVINSMNWGLSCPREVVALLALRAYNIMLAVALHVPPASMRITAQRSQKKCCRKCHTTTAGHPNTRPTI</sequence>
<dbReference type="GO" id="GO:0004842">
    <property type="term" value="F:ubiquitin-protein transferase activity"/>
    <property type="evidence" value="ECO:0007669"/>
    <property type="project" value="InterPro"/>
</dbReference>
<dbReference type="Pfam" id="PF00595">
    <property type="entry name" value="PDZ"/>
    <property type="match status" value="1"/>
</dbReference>
<evidence type="ECO:0000313" key="3">
    <source>
        <dbReference type="EMBL" id="CAB9520712.1"/>
    </source>
</evidence>
<dbReference type="OrthoDB" id="156568at2759"/>
<reference evidence="3" key="1">
    <citation type="submission" date="2020-06" db="EMBL/GenBank/DDBJ databases">
        <authorList>
            <consortium name="Plant Systems Biology data submission"/>
        </authorList>
    </citation>
    <scope>NUCLEOTIDE SEQUENCE</scope>
    <source>
        <strain evidence="3">D6</strain>
    </source>
</reference>
<dbReference type="CDD" id="cd16655">
    <property type="entry name" value="RING-Ubox_WDSUB1-like"/>
    <property type="match status" value="1"/>
</dbReference>
<dbReference type="InterPro" id="IPR036034">
    <property type="entry name" value="PDZ_sf"/>
</dbReference>
<dbReference type="InterPro" id="IPR001478">
    <property type="entry name" value="PDZ"/>
</dbReference>
<keyword evidence="4" id="KW-1185">Reference proteome</keyword>
<dbReference type="SUPFAM" id="SSF57850">
    <property type="entry name" value="RING/U-box"/>
    <property type="match status" value="1"/>
</dbReference>
<evidence type="ECO:0000259" key="2">
    <source>
        <dbReference type="PROSITE" id="PS51698"/>
    </source>
</evidence>